<comment type="caution">
    <text evidence="5">The sequence shown here is derived from an EMBL/GenBank/DDBJ whole genome shotgun (WGS) entry which is preliminary data.</text>
</comment>
<dbReference type="Proteomes" id="UP000840928">
    <property type="component" value="Unassembled WGS sequence"/>
</dbReference>
<protein>
    <submittedName>
        <fullName evidence="5">Baseplate J/gp47 family protein</fullName>
    </submittedName>
</protein>
<name>A0A462PYC0_LISMN</name>
<reference evidence="7 8" key="1">
    <citation type="journal article" date="2018" name="Genome Biol.">
        <title>SKESA: strategic k-mer extension for scrupulous assemblies.</title>
        <authorList>
            <person name="Souvorov A."/>
            <person name="Agarwala R."/>
            <person name="Lipman D.J."/>
        </authorList>
    </citation>
    <scope>NUCLEOTIDE SEQUENCE [LARGE SCALE GENOMIC DNA]</scope>
    <source>
        <strain evidence="3 7">CFIAFB20130012</strain>
        <strain evidence="4">CFIAFB20160038</strain>
        <strain evidence="5 8">LiDS0115</strain>
    </source>
</reference>
<reference evidence="2 6" key="3">
    <citation type="submission" date="2019-09" db="EMBL/GenBank/DDBJ databases">
        <authorList>
            <consortium name="PulseNet: The National Subtyping Network for Foodborne Disease Surveillance"/>
            <person name="Tarr C.L."/>
            <person name="Trees E."/>
            <person name="Katz L.S."/>
            <person name="Carleton-Romer H.A."/>
            <person name="Stroika S."/>
            <person name="Kucerova Z."/>
            <person name="Roache K.F."/>
            <person name="Sabol A.L."/>
            <person name="Besser J."/>
            <person name="Gerner-Smidt P."/>
        </authorList>
    </citation>
    <scope>NUCLEOTIDE SEQUENCE [LARGE SCALE GENOMIC DNA]</scope>
    <source>
        <strain evidence="2 6">PNUSAL005692</strain>
    </source>
</reference>
<evidence type="ECO:0000313" key="5">
    <source>
        <dbReference type="EMBL" id="HAC3054910.1"/>
    </source>
</evidence>
<feature type="domain" description="Baseplate protein J-like barrel" evidence="1">
    <location>
        <begin position="94"/>
        <end position="175"/>
    </location>
</feature>
<dbReference type="EMBL" id="DAAIHR010000005">
    <property type="protein sequence ID" value="HAB8398159.1"/>
    <property type="molecule type" value="Genomic_DNA"/>
</dbReference>
<dbReference type="InterPro" id="IPR006949">
    <property type="entry name" value="Barrel_Baseplate_J-like"/>
</dbReference>
<dbReference type="AlphaFoldDB" id="A0A462PYC0"/>
<dbReference type="PANTHER" id="PTHR37829:SF3">
    <property type="entry name" value="PROTEIN JAYE-RELATED"/>
    <property type="match status" value="1"/>
</dbReference>
<evidence type="ECO:0000313" key="3">
    <source>
        <dbReference type="EMBL" id="HAB8398159.1"/>
    </source>
</evidence>
<organism evidence="5 8">
    <name type="scientific">Listeria monocytogenes</name>
    <dbReference type="NCBI Taxonomy" id="1639"/>
    <lineage>
        <taxon>Bacteria</taxon>
        <taxon>Bacillati</taxon>
        <taxon>Bacillota</taxon>
        <taxon>Bacilli</taxon>
        <taxon>Bacillales</taxon>
        <taxon>Listeriaceae</taxon>
        <taxon>Listeria</taxon>
    </lineage>
</organism>
<accession>A0A462PYC0</accession>
<dbReference type="EMBL" id="DAAIRR010000001">
    <property type="protein sequence ID" value="HAB9174522.1"/>
    <property type="molecule type" value="Genomic_DNA"/>
</dbReference>
<evidence type="ECO:0000313" key="8">
    <source>
        <dbReference type="Proteomes" id="UP000841561"/>
    </source>
</evidence>
<evidence type="ECO:0000313" key="7">
    <source>
        <dbReference type="Proteomes" id="UP000840197"/>
    </source>
</evidence>
<proteinExistence type="predicted"/>
<evidence type="ECO:0000313" key="4">
    <source>
        <dbReference type="EMBL" id="HAB9174522.1"/>
    </source>
</evidence>
<reference evidence="5" key="2">
    <citation type="submission" date="2018-06" db="EMBL/GenBank/DDBJ databases">
        <authorList>
            <consortium name="NCBI Pathogen Detection Project"/>
        </authorList>
    </citation>
    <scope>NUCLEOTIDE SEQUENCE</scope>
    <source>
        <strain evidence="3">CFIAFB20130012</strain>
        <strain evidence="4">CFIAFB20160038</strain>
        <strain evidence="5">LiDS0115</strain>
    </source>
</reference>
<gene>
    <name evidence="2" type="ORF">F6515_07695</name>
    <name evidence="3" type="ORF">GYR60_06455</name>
    <name evidence="4" type="ORF">GYU24_02280</name>
    <name evidence="5" type="ORF">GZK27_05280</name>
</gene>
<dbReference type="InterPro" id="IPR052399">
    <property type="entry name" value="Phage_Baseplate_Assmbl_Protein"/>
</dbReference>
<evidence type="ECO:0000313" key="2">
    <source>
        <dbReference type="EMBL" id="ECY9782875.1"/>
    </source>
</evidence>
<dbReference type="Proteomes" id="UP000841561">
    <property type="component" value="Unassembled WGS sequence"/>
</dbReference>
<dbReference type="PANTHER" id="PTHR37829">
    <property type="entry name" value="PHAGE-LIKE ELEMENT PBSX PROTEIN XKDT"/>
    <property type="match status" value="1"/>
</dbReference>
<dbReference type="EMBL" id="DAAKPP010000002">
    <property type="protein sequence ID" value="HAC3054910.1"/>
    <property type="molecule type" value="Genomic_DNA"/>
</dbReference>
<evidence type="ECO:0000313" key="6">
    <source>
        <dbReference type="Proteomes" id="UP000489121"/>
    </source>
</evidence>
<dbReference type="RefSeq" id="WP_046811237.1">
    <property type="nucleotide sequence ID" value="NZ_CP011398.2"/>
</dbReference>
<dbReference type="Proteomes" id="UP000840197">
    <property type="component" value="Unassembled WGS sequence"/>
</dbReference>
<dbReference type="Pfam" id="PF04865">
    <property type="entry name" value="Baseplate_J"/>
    <property type="match status" value="1"/>
</dbReference>
<dbReference type="Proteomes" id="UP000489121">
    <property type="component" value="Unassembled WGS sequence"/>
</dbReference>
<dbReference type="EMBL" id="AALGDA010000018">
    <property type="protein sequence ID" value="ECY9782875.1"/>
    <property type="molecule type" value="Genomic_DNA"/>
</dbReference>
<sequence length="383" mass="41631">MLDEHGFKRKTYDELLTDMESKAKELFGEDINLSSHSALGVFLRIIAWFMALIHELAERVYNSGFISSADGVQLDRLGSNISVLREPAMPAVVTLELTGNAGYTIEEGVQFKTKNDVVFEMIDVVTLDDKGHGIGQAISQIYSDKANVPANSITVVAEPSEDILTVNNPNKADGGSEKENDTSYRARIRLATSASPGPPVNGIISALNQVSGVRSVSIIENNSIDLDAYNNPAKSVHIYCLGGIDEEIGEAIFNSVAAGIQTVGKVTVKVKDLSGFEHSVYYDRATSLSIYAHIIVDVNSKFEDDGGDVIKQAVLNYINSLNMGEMVIHSYIYPDLYQIPGITVANVKLGKDINNLASADILVNTDEAASIRWEDIEVTINVR</sequence>
<evidence type="ECO:0000259" key="1">
    <source>
        <dbReference type="Pfam" id="PF04865"/>
    </source>
</evidence>